<evidence type="ECO:0000256" key="1">
    <source>
        <dbReference type="SAM" id="Phobius"/>
    </source>
</evidence>
<name>K1SK95_9ZZZZ</name>
<proteinExistence type="predicted"/>
<gene>
    <name evidence="2" type="ORF">LEA_15145</name>
</gene>
<comment type="caution">
    <text evidence="2">The sequence shown here is derived from an EMBL/GenBank/DDBJ whole genome shotgun (WGS) entry which is preliminary data.</text>
</comment>
<feature type="non-terminal residue" evidence="2">
    <location>
        <position position="78"/>
    </location>
</feature>
<keyword evidence="2" id="KW-0418">Kinase</keyword>
<dbReference type="EMBL" id="AJWY01010334">
    <property type="protein sequence ID" value="EKC55829.1"/>
    <property type="molecule type" value="Genomic_DNA"/>
</dbReference>
<accession>K1SK95</accession>
<reference evidence="2" key="1">
    <citation type="journal article" date="2013" name="Environ. Microbiol.">
        <title>Microbiota from the distal guts of lean and obese adolescents exhibit partial functional redundancy besides clear differences in community structure.</title>
        <authorList>
            <person name="Ferrer M."/>
            <person name="Ruiz A."/>
            <person name="Lanza F."/>
            <person name="Haange S.B."/>
            <person name="Oberbach A."/>
            <person name="Till H."/>
            <person name="Bargiela R."/>
            <person name="Campoy C."/>
            <person name="Segura M.T."/>
            <person name="Richter M."/>
            <person name="von Bergen M."/>
            <person name="Seifert J."/>
            <person name="Suarez A."/>
        </authorList>
    </citation>
    <scope>NUCLEOTIDE SEQUENCE</scope>
</reference>
<dbReference type="AlphaFoldDB" id="K1SK95"/>
<organism evidence="2">
    <name type="scientific">human gut metagenome</name>
    <dbReference type="NCBI Taxonomy" id="408170"/>
    <lineage>
        <taxon>unclassified sequences</taxon>
        <taxon>metagenomes</taxon>
        <taxon>organismal metagenomes</taxon>
    </lineage>
</organism>
<keyword evidence="1" id="KW-1133">Transmembrane helix</keyword>
<dbReference type="GO" id="GO:0016301">
    <property type="term" value="F:kinase activity"/>
    <property type="evidence" value="ECO:0007669"/>
    <property type="project" value="UniProtKB-KW"/>
</dbReference>
<protein>
    <submittedName>
        <fullName evidence="2">Histidine kinase-, DNA gyrase B-, and HSP90-like ATPase</fullName>
    </submittedName>
</protein>
<evidence type="ECO:0000313" key="2">
    <source>
        <dbReference type="EMBL" id="EKC55829.1"/>
    </source>
</evidence>
<sequence>MTFWVLTFIAEMLEVKGTLYFFDTFMEKRDGGYRNRYRFFVYCGVLYLVAVTGAWIGMLKCIPIILVMSFLNLAYYEV</sequence>
<feature type="transmembrane region" description="Helical" evidence="1">
    <location>
        <begin position="39"/>
        <end position="71"/>
    </location>
</feature>
<keyword evidence="2" id="KW-0808">Transferase</keyword>
<keyword evidence="1" id="KW-0812">Transmembrane</keyword>
<keyword evidence="1" id="KW-0472">Membrane</keyword>